<comment type="caution">
    <text evidence="8">The sequence shown here is derived from an EMBL/GenBank/DDBJ whole genome shotgun (WGS) entry which is preliminary data.</text>
</comment>
<dbReference type="PANTHER" id="PTHR23519:SF1">
    <property type="entry name" value="AUTOPHAGY-RELATED PROTEIN 22"/>
    <property type="match status" value="1"/>
</dbReference>
<dbReference type="Gene3D" id="1.20.1250.20">
    <property type="entry name" value="MFS general substrate transporter like domains"/>
    <property type="match status" value="2"/>
</dbReference>
<name>A0ABU2WGL3_9GAMM</name>
<feature type="transmembrane region" description="Helical" evidence="6">
    <location>
        <begin position="303"/>
        <end position="321"/>
    </location>
</feature>
<dbReference type="PROSITE" id="PS50850">
    <property type="entry name" value="MFS"/>
    <property type="match status" value="1"/>
</dbReference>
<dbReference type="Proteomes" id="UP001254608">
    <property type="component" value="Unassembled WGS sequence"/>
</dbReference>
<keyword evidence="9" id="KW-1185">Reference proteome</keyword>
<sequence>MPTTSTEGTGRGAQWAWAFYDWANSAFATTVIAGFFPIFFNRYWAEGVAPSTQTLYLGLGGSISSLVVMLLSPWLGAVADRRGWKKRFLMATTLLGVLSTAALFFVSRGQWQWALTLFTIGSIAFFGGMCFYDALIVNVAKPQEFDRVSSLGYGLGYLGGGLLFAVNVAMALQPQWFGLADAGIATRVAFLMVAFWWLAFSLPLFLKVPERGALSAQLAPGWRELMNTLRRLREMRPVWLFLIAYWLYIDGVDTIIRMAVDFGQKLGFESDSLIGALLMVQFIGFPMAIAFGWLGHRIGTRRAIFVAIAIYAGVTLWAYFLQTVTQFYMMAAAIGCVQGGIQALSRSYYARLIPEAHAGEFFGFYNMLGKFAAVIGPVLVGVTAVVSGSPRLSILSLLILFAAGAILLARVPTQDA</sequence>
<dbReference type="InterPro" id="IPR024671">
    <property type="entry name" value="Atg22-like"/>
</dbReference>
<dbReference type="PANTHER" id="PTHR23519">
    <property type="entry name" value="AUTOPHAGY-RELATED PROTEIN 22"/>
    <property type="match status" value="1"/>
</dbReference>
<dbReference type="Pfam" id="PF11700">
    <property type="entry name" value="ATG22"/>
    <property type="match status" value="1"/>
</dbReference>
<feature type="transmembrane region" description="Helical" evidence="6">
    <location>
        <begin position="55"/>
        <end position="76"/>
    </location>
</feature>
<evidence type="ECO:0000256" key="3">
    <source>
        <dbReference type="ARBA" id="ARBA00022692"/>
    </source>
</evidence>
<protein>
    <submittedName>
        <fullName evidence="8">MFS transporter</fullName>
    </submittedName>
</protein>
<accession>A0ABU2WGL3</accession>
<evidence type="ECO:0000256" key="4">
    <source>
        <dbReference type="ARBA" id="ARBA00022989"/>
    </source>
</evidence>
<evidence type="ECO:0000313" key="9">
    <source>
        <dbReference type="Proteomes" id="UP001254608"/>
    </source>
</evidence>
<feature type="transmembrane region" description="Helical" evidence="6">
    <location>
        <begin position="113"/>
        <end position="139"/>
    </location>
</feature>
<gene>
    <name evidence="8" type="ORF">RM530_06515</name>
</gene>
<keyword evidence="3 6" id="KW-0812">Transmembrane</keyword>
<feature type="transmembrane region" description="Helical" evidence="6">
    <location>
        <begin position="392"/>
        <end position="411"/>
    </location>
</feature>
<evidence type="ECO:0000313" key="8">
    <source>
        <dbReference type="EMBL" id="MDT0497018.1"/>
    </source>
</evidence>
<keyword evidence="5 6" id="KW-0472">Membrane</keyword>
<dbReference type="SUPFAM" id="SSF103473">
    <property type="entry name" value="MFS general substrate transporter"/>
    <property type="match status" value="1"/>
</dbReference>
<evidence type="ECO:0000256" key="1">
    <source>
        <dbReference type="ARBA" id="ARBA00004127"/>
    </source>
</evidence>
<dbReference type="InterPro" id="IPR036259">
    <property type="entry name" value="MFS_trans_sf"/>
</dbReference>
<feature type="transmembrane region" description="Helical" evidence="6">
    <location>
        <begin position="238"/>
        <end position="260"/>
    </location>
</feature>
<dbReference type="RefSeq" id="WP_311364410.1">
    <property type="nucleotide sequence ID" value="NZ_JAVRIC010000006.1"/>
</dbReference>
<feature type="transmembrane region" description="Helical" evidence="6">
    <location>
        <begin position="184"/>
        <end position="206"/>
    </location>
</feature>
<keyword evidence="4 6" id="KW-1133">Transmembrane helix</keyword>
<feature type="transmembrane region" description="Helical" evidence="6">
    <location>
        <begin position="361"/>
        <end position="386"/>
    </location>
</feature>
<proteinExistence type="predicted"/>
<feature type="domain" description="Major facilitator superfamily (MFS) profile" evidence="7">
    <location>
        <begin position="237"/>
        <end position="416"/>
    </location>
</feature>
<evidence type="ECO:0000256" key="2">
    <source>
        <dbReference type="ARBA" id="ARBA00022448"/>
    </source>
</evidence>
<evidence type="ECO:0000259" key="7">
    <source>
        <dbReference type="PROSITE" id="PS50850"/>
    </source>
</evidence>
<comment type="subcellular location">
    <subcellularLocation>
        <location evidence="1">Endomembrane system</location>
        <topology evidence="1">Multi-pass membrane protein</topology>
    </subcellularLocation>
</comment>
<feature type="transmembrane region" description="Helical" evidence="6">
    <location>
        <begin position="327"/>
        <end position="349"/>
    </location>
</feature>
<reference evidence="8 9" key="1">
    <citation type="submission" date="2023-09" db="EMBL/GenBank/DDBJ databases">
        <authorList>
            <person name="Rey-Velasco X."/>
        </authorList>
    </citation>
    <scope>NUCLEOTIDE SEQUENCE [LARGE SCALE GENOMIC DNA]</scope>
    <source>
        <strain evidence="8 9">W345</strain>
    </source>
</reference>
<feature type="transmembrane region" description="Helical" evidence="6">
    <location>
        <begin position="272"/>
        <end position="294"/>
    </location>
</feature>
<organism evidence="8 9">
    <name type="scientific">Banduia mediterranea</name>
    <dbReference type="NCBI Taxonomy" id="3075609"/>
    <lineage>
        <taxon>Bacteria</taxon>
        <taxon>Pseudomonadati</taxon>
        <taxon>Pseudomonadota</taxon>
        <taxon>Gammaproteobacteria</taxon>
        <taxon>Nevskiales</taxon>
        <taxon>Algiphilaceae</taxon>
        <taxon>Banduia</taxon>
    </lineage>
</organism>
<feature type="transmembrane region" description="Helical" evidence="6">
    <location>
        <begin position="88"/>
        <end position="107"/>
    </location>
</feature>
<dbReference type="InterPro" id="IPR020846">
    <property type="entry name" value="MFS_dom"/>
</dbReference>
<dbReference type="EMBL" id="JAVRIC010000006">
    <property type="protein sequence ID" value="MDT0497018.1"/>
    <property type="molecule type" value="Genomic_DNA"/>
</dbReference>
<keyword evidence="2" id="KW-0813">Transport</keyword>
<evidence type="ECO:0000256" key="6">
    <source>
        <dbReference type="SAM" id="Phobius"/>
    </source>
</evidence>
<dbReference type="InterPro" id="IPR050495">
    <property type="entry name" value="ATG22/LtaA_families"/>
</dbReference>
<feature type="transmembrane region" description="Helical" evidence="6">
    <location>
        <begin position="19"/>
        <end position="40"/>
    </location>
</feature>
<evidence type="ECO:0000256" key="5">
    <source>
        <dbReference type="ARBA" id="ARBA00023136"/>
    </source>
</evidence>
<feature type="transmembrane region" description="Helical" evidence="6">
    <location>
        <begin position="151"/>
        <end position="172"/>
    </location>
</feature>